<evidence type="ECO:0000313" key="8">
    <source>
        <dbReference type="EMBL" id="GGM64364.1"/>
    </source>
</evidence>
<dbReference type="AlphaFoldDB" id="A0A8J3CDR0"/>
<reference evidence="8" key="1">
    <citation type="journal article" date="2014" name="Int. J. Syst. Evol. Microbiol.">
        <title>Complete genome sequence of Corynebacterium casei LMG S-19264T (=DSM 44701T), isolated from a smear-ripened cheese.</title>
        <authorList>
            <consortium name="US DOE Joint Genome Institute (JGI-PGF)"/>
            <person name="Walter F."/>
            <person name="Albersmeier A."/>
            <person name="Kalinowski J."/>
            <person name="Ruckert C."/>
        </authorList>
    </citation>
    <scope>NUCLEOTIDE SEQUENCE</scope>
    <source>
        <strain evidence="8">CGMCC 4.5737</strain>
    </source>
</reference>
<dbReference type="GO" id="GO:0005886">
    <property type="term" value="C:plasma membrane"/>
    <property type="evidence" value="ECO:0007669"/>
    <property type="project" value="UniProtKB-SubCell"/>
</dbReference>
<feature type="compositionally biased region" description="Low complexity" evidence="7">
    <location>
        <begin position="287"/>
        <end position="301"/>
    </location>
</feature>
<name>A0A8J3CDR0_9PSEU</name>
<evidence type="ECO:0000256" key="7">
    <source>
        <dbReference type="SAM" id="MobiDB-lite"/>
    </source>
</evidence>
<evidence type="ECO:0000256" key="6">
    <source>
        <dbReference type="RuleBase" id="RU363076"/>
    </source>
</evidence>
<feature type="compositionally biased region" description="Basic and acidic residues" evidence="7">
    <location>
        <begin position="266"/>
        <end position="286"/>
    </location>
</feature>
<feature type="transmembrane region" description="Helical" evidence="6">
    <location>
        <begin position="219"/>
        <end position="241"/>
    </location>
</feature>
<evidence type="ECO:0000256" key="3">
    <source>
        <dbReference type="ARBA" id="ARBA00022692"/>
    </source>
</evidence>
<sequence>MRELKVLLKPGWLAMTLLVVAFAVLSFTVLAPWQYHRHEDKKARADAVQTAQATPPAPLDQVLPHGQAPDGGTEWRQVTVTGTYLPEGETLARLRTVLGEAAYEVLTPFRTIDGSVVLVNRGFVRPVQNRGRGNTVPDYTAPPTGQVTLTACLRRDETDTSNRDVLTEGGHRQVYAISSATVGKAVNLDIRPGYLELVADQPGVLGVLPLPDLGLGPHLAYSLQWVAFGVMALLGLGYYAYREVRPARPKVSVHAALAEDEPYEVQPRRGEQVFDRGGDQVSRRADPTTSTTSTSDPAHGL</sequence>
<evidence type="ECO:0000313" key="9">
    <source>
        <dbReference type="Proteomes" id="UP000637578"/>
    </source>
</evidence>
<feature type="region of interest" description="Disordered" evidence="7">
    <location>
        <begin position="262"/>
        <end position="301"/>
    </location>
</feature>
<proteinExistence type="inferred from homology"/>
<evidence type="ECO:0000256" key="1">
    <source>
        <dbReference type="ARBA" id="ARBA00004370"/>
    </source>
</evidence>
<reference evidence="8" key="2">
    <citation type="submission" date="2020-09" db="EMBL/GenBank/DDBJ databases">
        <authorList>
            <person name="Sun Q."/>
            <person name="Zhou Y."/>
        </authorList>
    </citation>
    <scope>NUCLEOTIDE SEQUENCE</scope>
    <source>
        <strain evidence="8">CGMCC 4.5737</strain>
    </source>
</reference>
<keyword evidence="6" id="KW-1003">Cell membrane</keyword>
<comment type="caution">
    <text evidence="8">The sequence shown here is derived from an EMBL/GenBank/DDBJ whole genome shotgun (WGS) entry which is preliminary data.</text>
</comment>
<comment type="similarity">
    <text evidence="2 6">Belongs to the SURF1 family.</text>
</comment>
<dbReference type="InterPro" id="IPR002994">
    <property type="entry name" value="Surf1/Shy1"/>
</dbReference>
<keyword evidence="5 6" id="KW-0472">Membrane</keyword>
<evidence type="ECO:0000256" key="2">
    <source>
        <dbReference type="ARBA" id="ARBA00007165"/>
    </source>
</evidence>
<evidence type="ECO:0000256" key="5">
    <source>
        <dbReference type="ARBA" id="ARBA00023136"/>
    </source>
</evidence>
<dbReference type="Proteomes" id="UP000637578">
    <property type="component" value="Unassembled WGS sequence"/>
</dbReference>
<dbReference type="InterPro" id="IPR045214">
    <property type="entry name" value="Surf1/Surf4"/>
</dbReference>
<gene>
    <name evidence="8" type="ORF">GCM10012275_38700</name>
</gene>
<dbReference type="RefSeq" id="WP_189059656.1">
    <property type="nucleotide sequence ID" value="NZ_BMMK01000018.1"/>
</dbReference>
<keyword evidence="4 6" id="KW-1133">Transmembrane helix</keyword>
<dbReference type="Pfam" id="PF02104">
    <property type="entry name" value="SURF1"/>
    <property type="match status" value="1"/>
</dbReference>
<protein>
    <recommendedName>
        <fullName evidence="6">SURF1-like protein</fullName>
    </recommendedName>
</protein>
<dbReference type="PROSITE" id="PS50895">
    <property type="entry name" value="SURF1"/>
    <property type="match status" value="1"/>
</dbReference>
<organism evidence="8 9">
    <name type="scientific">Longimycelium tulufanense</name>
    <dbReference type="NCBI Taxonomy" id="907463"/>
    <lineage>
        <taxon>Bacteria</taxon>
        <taxon>Bacillati</taxon>
        <taxon>Actinomycetota</taxon>
        <taxon>Actinomycetes</taxon>
        <taxon>Pseudonocardiales</taxon>
        <taxon>Pseudonocardiaceae</taxon>
        <taxon>Longimycelium</taxon>
    </lineage>
</organism>
<dbReference type="PANTHER" id="PTHR23427:SF2">
    <property type="entry name" value="SURFEIT LOCUS PROTEIN 1"/>
    <property type="match status" value="1"/>
</dbReference>
<keyword evidence="3 6" id="KW-0812">Transmembrane</keyword>
<dbReference type="PANTHER" id="PTHR23427">
    <property type="entry name" value="SURFEIT LOCUS PROTEIN"/>
    <property type="match status" value="1"/>
</dbReference>
<dbReference type="EMBL" id="BMMK01000018">
    <property type="protein sequence ID" value="GGM64364.1"/>
    <property type="molecule type" value="Genomic_DNA"/>
</dbReference>
<dbReference type="CDD" id="cd06662">
    <property type="entry name" value="SURF1"/>
    <property type="match status" value="1"/>
</dbReference>
<feature type="transmembrane region" description="Helical" evidence="6">
    <location>
        <begin position="12"/>
        <end position="33"/>
    </location>
</feature>
<keyword evidence="9" id="KW-1185">Reference proteome</keyword>
<accession>A0A8J3CDR0</accession>
<comment type="subcellular location">
    <subcellularLocation>
        <location evidence="6">Cell membrane</location>
        <topology evidence="6">Multi-pass membrane protein</topology>
    </subcellularLocation>
    <subcellularLocation>
        <location evidence="1">Membrane</location>
    </subcellularLocation>
</comment>
<evidence type="ECO:0000256" key="4">
    <source>
        <dbReference type="ARBA" id="ARBA00022989"/>
    </source>
</evidence>